<dbReference type="InterPro" id="IPR013560">
    <property type="entry name" value="DUF1722"/>
</dbReference>
<comment type="caution">
    <text evidence="2">The sequence shown here is derived from an EMBL/GenBank/DDBJ whole genome shotgun (WGS) entry which is preliminary data.</text>
</comment>
<feature type="domain" description="DUF1722" evidence="1">
    <location>
        <begin position="180"/>
        <end position="296"/>
    </location>
</feature>
<proteinExistence type="predicted"/>
<evidence type="ECO:0000313" key="3">
    <source>
        <dbReference type="Proteomes" id="UP000295832"/>
    </source>
</evidence>
<evidence type="ECO:0000313" key="2">
    <source>
        <dbReference type="EMBL" id="TDX53212.1"/>
    </source>
</evidence>
<organism evidence="2 3">
    <name type="scientific">Orenia marismortui</name>
    <dbReference type="NCBI Taxonomy" id="46469"/>
    <lineage>
        <taxon>Bacteria</taxon>
        <taxon>Bacillati</taxon>
        <taxon>Bacillota</taxon>
        <taxon>Clostridia</taxon>
        <taxon>Halanaerobiales</taxon>
        <taxon>Halobacteroidaceae</taxon>
        <taxon>Orenia</taxon>
    </lineage>
</organism>
<accession>A0A4R8H0Y2</accession>
<keyword evidence="3" id="KW-1185">Reference proteome</keyword>
<dbReference type="PANTHER" id="PTHR30087:SF0">
    <property type="entry name" value="INNER MEMBRANE PROTEIN"/>
    <property type="match status" value="1"/>
</dbReference>
<gene>
    <name evidence="2" type="ORF">C7959_10364</name>
</gene>
<dbReference type="Proteomes" id="UP000295832">
    <property type="component" value="Unassembled WGS sequence"/>
</dbReference>
<dbReference type="EMBL" id="SOEG01000003">
    <property type="protein sequence ID" value="TDX53212.1"/>
    <property type="molecule type" value="Genomic_DNA"/>
</dbReference>
<dbReference type="AlphaFoldDB" id="A0A4R8H0Y2"/>
<protein>
    <submittedName>
        <fullName evidence="2">Uncharacterized protein YbgA (DUF1722 family)</fullName>
    </submittedName>
</protein>
<dbReference type="PANTHER" id="PTHR30087">
    <property type="entry name" value="INNER MEMBRANE PROTEIN"/>
    <property type="match status" value="1"/>
</dbReference>
<evidence type="ECO:0000259" key="1">
    <source>
        <dbReference type="Pfam" id="PF08349"/>
    </source>
</evidence>
<dbReference type="RefSeq" id="WP_134114837.1">
    <property type="nucleotide sequence ID" value="NZ_SOEG01000003.1"/>
</dbReference>
<dbReference type="STRING" id="926561.GCA_000379025_01744"/>
<sequence length="311" mass="36380">MNKFVKPKLVISKCLAYDCSNYNNHNNTFFEKLEDYLEIITICPEADLNLTELKEILIKKNNLYNQNKLIEEIKVLNEDLVDLLSEIDGFILKGELSSCNSMNCKFYKSYGNLYLSKEIGLFIKAISLLNSKSIIESHSRIDDISIREEFLRKIFLWARFRSVQKSNSLDSLLNFHQGNKLLIFAYGSKYIEELNDLISTSSRGNLEKVLRNYELKLYQALSSEINVGNSISILLNCFRFFSKYLLPTEKDIFLKSLEEYQLNQAPLSILQYMISSWINNYQVSHLKKQRFFNPYPRELMEVKSSELVLQI</sequence>
<name>A0A4R8H0Y2_9FIRM</name>
<dbReference type="Pfam" id="PF08349">
    <property type="entry name" value="DUF1722"/>
    <property type="match status" value="1"/>
</dbReference>
<reference evidence="2 3" key="1">
    <citation type="submission" date="2019-03" db="EMBL/GenBank/DDBJ databases">
        <title>Subsurface microbial communities from deep shales in Ohio and West Virginia, USA.</title>
        <authorList>
            <person name="Wrighton K."/>
        </authorList>
    </citation>
    <scope>NUCLEOTIDE SEQUENCE [LARGE SCALE GENOMIC DNA]</scope>
    <source>
        <strain evidence="2 3">MSL 6dP</strain>
    </source>
</reference>